<accession>A0A554VFY2</accession>
<dbReference type="InterPro" id="IPR036322">
    <property type="entry name" value="WD40_repeat_dom_sf"/>
</dbReference>
<comment type="caution">
    <text evidence="5">The sequence shown here is derived from an EMBL/GenBank/DDBJ whole genome shotgun (WGS) entry which is preliminary data.</text>
</comment>
<name>A0A554VFY2_9FLAO</name>
<dbReference type="RefSeq" id="WP_143917698.1">
    <property type="nucleotide sequence ID" value="NZ_CANMIK010000030.1"/>
</dbReference>
<feature type="domain" description="Secretion system C-terminal sorting" evidence="4">
    <location>
        <begin position="1234"/>
        <end position="1305"/>
    </location>
</feature>
<evidence type="ECO:0000313" key="6">
    <source>
        <dbReference type="Proteomes" id="UP000318833"/>
    </source>
</evidence>
<dbReference type="PROSITE" id="PS50231">
    <property type="entry name" value="RICIN_B_LECTIN"/>
    <property type="match status" value="1"/>
</dbReference>
<dbReference type="InterPro" id="IPR008929">
    <property type="entry name" value="Chondroitin_lyas"/>
</dbReference>
<feature type="domain" description="Ricin B lectin" evidence="3">
    <location>
        <begin position="789"/>
        <end position="873"/>
    </location>
</feature>
<dbReference type="Pfam" id="PF17957">
    <property type="entry name" value="Big_7"/>
    <property type="match status" value="1"/>
</dbReference>
<dbReference type="InterPro" id="IPR026444">
    <property type="entry name" value="Secre_tail"/>
</dbReference>
<dbReference type="NCBIfam" id="TIGR04183">
    <property type="entry name" value="Por_Secre_tail"/>
    <property type="match status" value="1"/>
</dbReference>
<dbReference type="Proteomes" id="UP000318833">
    <property type="component" value="Unassembled WGS sequence"/>
</dbReference>
<organism evidence="5 6">
    <name type="scientific">Aquimarina algiphila</name>
    <dbReference type="NCBI Taxonomy" id="2047982"/>
    <lineage>
        <taxon>Bacteria</taxon>
        <taxon>Pseudomonadati</taxon>
        <taxon>Bacteroidota</taxon>
        <taxon>Flavobacteriia</taxon>
        <taxon>Flavobacteriales</taxon>
        <taxon>Flavobacteriaceae</taxon>
        <taxon>Aquimarina</taxon>
    </lineage>
</organism>
<evidence type="ECO:0000256" key="2">
    <source>
        <dbReference type="SAM" id="SignalP"/>
    </source>
</evidence>
<dbReference type="SUPFAM" id="SSF50370">
    <property type="entry name" value="Ricin B-like lectins"/>
    <property type="match status" value="1"/>
</dbReference>
<keyword evidence="1 2" id="KW-0732">Signal</keyword>
<dbReference type="EMBL" id="VLNR01000048">
    <property type="protein sequence ID" value="TSE06237.1"/>
    <property type="molecule type" value="Genomic_DNA"/>
</dbReference>
<evidence type="ECO:0000259" key="4">
    <source>
        <dbReference type="Pfam" id="PF18962"/>
    </source>
</evidence>
<evidence type="ECO:0000313" key="5">
    <source>
        <dbReference type="EMBL" id="TSE06237.1"/>
    </source>
</evidence>
<dbReference type="Pfam" id="PF14200">
    <property type="entry name" value="RicinB_lectin_2"/>
    <property type="match status" value="1"/>
</dbReference>
<evidence type="ECO:0000259" key="3">
    <source>
        <dbReference type="Pfam" id="PF14200"/>
    </source>
</evidence>
<gene>
    <name evidence="5" type="ORF">FOF46_20280</name>
</gene>
<feature type="chain" id="PRO_5021792142" evidence="2">
    <location>
        <begin position="25"/>
        <end position="1307"/>
    </location>
</feature>
<keyword evidence="6" id="KW-1185">Reference proteome</keyword>
<dbReference type="Gene3D" id="2.80.10.50">
    <property type="match status" value="1"/>
</dbReference>
<dbReference type="SUPFAM" id="SSF50978">
    <property type="entry name" value="WD40 repeat-like"/>
    <property type="match status" value="1"/>
</dbReference>
<dbReference type="InterPro" id="IPR000772">
    <property type="entry name" value="Ricin_B_lectin"/>
</dbReference>
<dbReference type="OrthoDB" id="3179827at2"/>
<dbReference type="InterPro" id="IPR013783">
    <property type="entry name" value="Ig-like_fold"/>
</dbReference>
<dbReference type="CDD" id="cd00161">
    <property type="entry name" value="beta-trefoil_Ricin-like"/>
    <property type="match status" value="1"/>
</dbReference>
<dbReference type="InterPro" id="IPR035992">
    <property type="entry name" value="Ricin_B-like_lectins"/>
</dbReference>
<reference evidence="5 6" key="1">
    <citation type="submission" date="2019-07" db="EMBL/GenBank/DDBJ databases">
        <title>The draft genome sequence of Aquimarina algiphila M91.</title>
        <authorList>
            <person name="Meng X."/>
        </authorList>
    </citation>
    <scope>NUCLEOTIDE SEQUENCE [LARGE SCALE GENOMIC DNA]</scope>
    <source>
        <strain evidence="5 6">M91</strain>
    </source>
</reference>
<dbReference type="Gene3D" id="2.60.40.10">
    <property type="entry name" value="Immunoglobulins"/>
    <property type="match status" value="1"/>
</dbReference>
<proteinExistence type="predicted"/>
<sequence>MKTLKPIFCALLFFLALLKSYSQEHPFLIVKENQYPEIRKKAESGLLGSIRSIAFQRWNGPEGNTTLNYNISAYILEANPSARKKYKDKIYSILKNRTFVKPNGHGALVNATFTQFYSILALDIIYNDLTTSQRNIAEKNIRDYINYFRADDKGGRKLARYGINLLFAIYENDQPEIKKWKKLYDDYLFDKSILNDGSWGQSTGYIFARLHGTRMSKTHIIDVMEFTGIGNYYNNPLMQKAFEWSPTFALTPFGTFTKFGDTGLNERRFGHQSNVHYAEKYGPKVASFFEWHKGNDGPLTFNSTNFMLLFMRSNNRPKPVMPISLLKEQSGVALWDKTDSKEALQGILYCLKRDDPTIDNITHDLEESNSFSIVGYGQHLVMNSGVRYNNANGCGGGYPGQAPDSGGWNRATLHNTVLIGNKKQHDQRDGNGLVDGLVGGNIEFGTTDAGPAIKNGTHKRTMHLIQPISGKSNGYFVIHDEVKSNDSKDPVNINFQVNTKRNDTKTITKNEEYSAPANASIVFKTKADGESANLFFASQPSISIVKSYKGEFSKGKCNEIKVPVTDNIRATYQAASDGYVRATTVIFPEDKTHKKPPISKISNANYSGAIISHSTSFKDYYIGANQNKSNTYGMISFKANTTFFRKESGKTTKFSSTNGTSFRDTEGVDYGYQASQQVSIVLENNSGSINSNSNSNVTFFRQGITGVKLNGTNTTVISSALNSVTVTIPAGRHTIELIINGTPPVVVTRPPANLSNGNYFIETPTGGARIKNTNGANISVTTGSGNDVKWTFTKIDGSINDYTLKNVQTGRYLEVPYGACNAGDNTQNPNVNLGTYTQVVANHLRWNITKVGNDYFLQPLHCEKVVDRNNGKKMHLWPYQEGNKNQNWKIVSVNKPPTLSFLRPTATNFTAGDNLTVEAKADDADGSIKKVDLYFDDKFVKKSPQANTHIWWSKYDPLMTNLQEGNHILKLVATDNLGATSEATMTISVGSTTSCTWNIQAGKANDIGANKSHVYVIGINGHLYKSNGNGGWTNTDNTKKLKRIDVAPSGDVWAIGEDNKLWQYKYPNGPWLDKNGTGIDIGVANNVFYILGLDNRIRKYEGGGKYTTLPSGTGQRIDVDGNGTPWIVGMNNGLYQWNGSGWNRKGSLTILDIGIDPNGDQVIVTSMDKKIYLYTGNGAFKQLPGGASQVTVDSDKIPWIITDDNHIYKRSCSINESILLEGDKNIGSNHKITIYPNPAKGDNFTINLGEFITSNIRIYDAQGREVYQTQTDNKSIQIDRKTLINTGLYFIKIKQNKSTFVKKILLK</sequence>
<dbReference type="Gene3D" id="1.50.10.100">
    <property type="entry name" value="Chondroitin AC/alginate lyase"/>
    <property type="match status" value="1"/>
</dbReference>
<feature type="signal peptide" evidence="2">
    <location>
        <begin position="1"/>
        <end position="24"/>
    </location>
</feature>
<evidence type="ECO:0000256" key="1">
    <source>
        <dbReference type="ARBA" id="ARBA00022729"/>
    </source>
</evidence>
<dbReference type="Gene3D" id="2.70.98.70">
    <property type="match status" value="1"/>
</dbReference>
<dbReference type="Pfam" id="PF18962">
    <property type="entry name" value="Por_Secre_tail"/>
    <property type="match status" value="1"/>
</dbReference>
<protein>
    <submittedName>
        <fullName evidence="5">T9SS type A sorting domain-containing protein</fullName>
    </submittedName>
</protein>